<organism evidence="4 5">
    <name type="scientific">Staphylococcus equorum</name>
    <dbReference type="NCBI Taxonomy" id="246432"/>
    <lineage>
        <taxon>Bacteria</taxon>
        <taxon>Bacillati</taxon>
        <taxon>Bacillota</taxon>
        <taxon>Bacilli</taxon>
        <taxon>Bacillales</taxon>
        <taxon>Staphylococcaceae</taxon>
        <taxon>Staphylococcus</taxon>
    </lineage>
</organism>
<evidence type="ECO:0000256" key="1">
    <source>
        <dbReference type="PIRNR" id="PIRNR032522"/>
    </source>
</evidence>
<dbReference type="RefSeq" id="WP_277583542.1">
    <property type="nucleotide sequence ID" value="NZ_JAMBPY010000008.1"/>
</dbReference>
<evidence type="ECO:0000313" key="4">
    <source>
        <dbReference type="EMBL" id="MDG0847026.1"/>
    </source>
</evidence>
<gene>
    <name evidence="4" type="ORF">M4L89_12385</name>
</gene>
<keyword evidence="1" id="KW-1003">Cell membrane</keyword>
<dbReference type="InterPro" id="IPR054529">
    <property type="entry name" value="TcaA_2nd"/>
</dbReference>
<evidence type="ECO:0000256" key="2">
    <source>
        <dbReference type="SAM" id="Phobius"/>
    </source>
</evidence>
<protein>
    <recommendedName>
        <fullName evidence="1">Membrane-associated protein</fullName>
    </recommendedName>
</protein>
<feature type="domain" description="TcaA second" evidence="3">
    <location>
        <begin position="66"/>
        <end position="162"/>
    </location>
</feature>
<keyword evidence="2" id="KW-1133">Transmembrane helix</keyword>
<keyword evidence="2" id="KW-0812">Transmembrane</keyword>
<accession>A0A9X4L590</accession>
<evidence type="ECO:0000313" key="5">
    <source>
        <dbReference type="Proteomes" id="UP001152422"/>
    </source>
</evidence>
<reference evidence="4" key="1">
    <citation type="submission" date="2022-05" db="EMBL/GenBank/DDBJ databases">
        <title>Comparative genomics of Staphylococcus equorum isolates.</title>
        <authorList>
            <person name="Luelf R.H."/>
        </authorList>
    </citation>
    <scope>NUCLEOTIDE SEQUENCE</scope>
    <source>
        <strain evidence="4">TMW 2.2497</strain>
    </source>
</reference>
<comment type="similarity">
    <text evidence="1">Belongs to the tcaA family.</text>
</comment>
<comment type="subcellular location">
    <subcellularLocation>
        <location evidence="1">Cell membrane</location>
        <topology evidence="1">Single-pass membrane protein</topology>
    </subcellularLocation>
</comment>
<dbReference type="Proteomes" id="UP001152422">
    <property type="component" value="Unassembled WGS sequence"/>
</dbReference>
<dbReference type="Pfam" id="PF22813">
    <property type="entry name" value="TcaA_2nd"/>
    <property type="match status" value="1"/>
</dbReference>
<dbReference type="InterPro" id="IPR023599">
    <property type="entry name" value="Mem_prot_TcaA"/>
</dbReference>
<keyword evidence="1 2" id="KW-0472">Membrane</keyword>
<dbReference type="PANTHER" id="PTHR40038">
    <property type="entry name" value="MEMBRANE-ASSOCIATED PROTEIN TCAA"/>
    <property type="match status" value="1"/>
</dbReference>
<evidence type="ECO:0000259" key="3">
    <source>
        <dbReference type="Pfam" id="PF22813"/>
    </source>
</evidence>
<dbReference type="GO" id="GO:0005886">
    <property type="term" value="C:plasma membrane"/>
    <property type="evidence" value="ECO:0007669"/>
    <property type="project" value="UniProtKB-SubCell"/>
</dbReference>
<feature type="transmembrane region" description="Helical" evidence="2">
    <location>
        <begin position="37"/>
        <end position="58"/>
    </location>
</feature>
<dbReference type="AlphaFoldDB" id="A0A9X4L590"/>
<keyword evidence="5" id="KW-1185">Reference proteome</keyword>
<dbReference type="EMBL" id="JAMBQA010000008">
    <property type="protein sequence ID" value="MDG0847026.1"/>
    <property type="molecule type" value="Genomic_DNA"/>
</dbReference>
<name>A0A9X4L590_9STAP</name>
<proteinExistence type="inferred from homology"/>
<comment type="caution">
    <text evidence="4">The sequence shown here is derived from an EMBL/GenBank/DDBJ whole genome shotgun (WGS) entry which is preliminary data.</text>
</comment>
<sequence>MSKEDTNTTGQDNAGDDELTEEEIALIEEANRKRKKWIIRITLLLIVIIIGVVVYIYASDKSAKGQIKDFEKAVNNRDYTTLIEMMKTNEKELTKMDMKHFVDYINKGKNKTRFNKEIDKMLDNVDAKDNYDVSMGQITDNNGNAIVKANKDGSRFLFLNKLAFQPQFYTAVIEEGNNKTKYEYEEDGKSHKILASANQDNEIGKVFVGDYEIDAVKSFDDATIDGTINGQLHVNTDNLNKDNQVVVKDEFPQSWFKVKLENTEKLDDNYTLLVDGNEVDYDKDKVYGKFPADIYFTLSAKGRMNDAQIKTNEVEVNANEKDKPQELKLKFDQKSIDKQVEKDKVIEKNAKEFLEKYTDKLNTAYKVSDFSALKRFFEDDESDVAKNIEKQVKSKKDTQFKKPKFKSYNRSDGTITIVLTKKDDDKNTITSQYKLGYDEEKEEFKIKEYTDV</sequence>
<dbReference type="PANTHER" id="PTHR40038:SF1">
    <property type="entry name" value="MEMBRANE-ASSOCIATED PROTEIN TCAA"/>
    <property type="match status" value="1"/>
</dbReference>
<dbReference type="GO" id="GO:0046677">
    <property type="term" value="P:response to antibiotic"/>
    <property type="evidence" value="ECO:0007669"/>
    <property type="project" value="InterPro"/>
</dbReference>
<dbReference type="PIRSF" id="PIRSF032522">
    <property type="entry name" value="TcaA"/>
    <property type="match status" value="1"/>
</dbReference>